<dbReference type="GO" id="GO:0050567">
    <property type="term" value="F:glutaminyl-tRNA synthase (glutamine-hydrolyzing) activity"/>
    <property type="evidence" value="ECO:0007669"/>
    <property type="project" value="UniProtKB-UniRule"/>
</dbReference>
<dbReference type="EC" id="6.3.5.-" evidence="5 6"/>
<dbReference type="PROSITE" id="PS51732">
    <property type="entry name" value="ASN_GLN_ASE_3"/>
    <property type="match status" value="1"/>
</dbReference>
<feature type="coiled-coil region" evidence="7">
    <location>
        <begin position="41"/>
        <end position="68"/>
    </location>
</feature>
<dbReference type="InterPro" id="IPR037152">
    <property type="entry name" value="L-asparaginase_N_sf"/>
</dbReference>
<dbReference type="HAMAP" id="MF_00586">
    <property type="entry name" value="GatD"/>
    <property type="match status" value="1"/>
</dbReference>
<feature type="domain" description="GatD N-terminal" evidence="10">
    <location>
        <begin position="5"/>
        <end position="45"/>
    </location>
</feature>
<dbReference type="InterPro" id="IPR040918">
    <property type="entry name" value="GatD_N"/>
</dbReference>
<comment type="caution">
    <text evidence="11">The sequence shown here is derived from an EMBL/GenBank/DDBJ whole genome shotgun (WGS) entry which is preliminary data.</text>
</comment>
<evidence type="ECO:0000259" key="10">
    <source>
        <dbReference type="Pfam" id="PF18195"/>
    </source>
</evidence>
<dbReference type="PANTHER" id="PTHR11707:SF28">
    <property type="entry name" value="60 KDA LYSOPHOSPHOLIPASE"/>
    <property type="match status" value="1"/>
</dbReference>
<keyword evidence="1 5" id="KW-0436">Ligase</keyword>
<dbReference type="SMART" id="SM00870">
    <property type="entry name" value="Asparaginase"/>
    <property type="match status" value="1"/>
</dbReference>
<dbReference type="EMBL" id="QEFH01000005">
    <property type="protein sequence ID" value="PVU71446.1"/>
    <property type="molecule type" value="Genomic_DNA"/>
</dbReference>
<organism evidence="11 12">
    <name type="scientific">Nanobsidianus stetteri</name>
    <dbReference type="NCBI Taxonomy" id="1294122"/>
    <lineage>
        <taxon>Archaea</taxon>
        <taxon>Nanobdellota</taxon>
        <taxon>Candidatus Nanoarchaeia</taxon>
        <taxon>Nanoarchaeales</taxon>
        <taxon>Nanopusillaceae</taxon>
        <taxon>Candidatus Nanobsidianus</taxon>
    </lineage>
</organism>
<dbReference type="InterPro" id="IPR011878">
    <property type="entry name" value="GatD"/>
</dbReference>
<evidence type="ECO:0000259" key="8">
    <source>
        <dbReference type="Pfam" id="PF00710"/>
    </source>
</evidence>
<feature type="active site" evidence="5">
    <location>
        <position position="155"/>
    </location>
</feature>
<dbReference type="GO" id="GO:0004067">
    <property type="term" value="F:asparaginase activity"/>
    <property type="evidence" value="ECO:0007669"/>
    <property type="project" value="UniProtKB-UniRule"/>
</dbReference>
<accession>A0A2T9WUF8</accession>
<dbReference type="Gene3D" id="3.40.50.40">
    <property type="match status" value="1"/>
</dbReference>
<evidence type="ECO:0000259" key="9">
    <source>
        <dbReference type="Pfam" id="PF17763"/>
    </source>
</evidence>
<feature type="active site" evidence="5">
    <location>
        <position position="233"/>
    </location>
</feature>
<sequence length="424" mass="48453">MKYAKIKTKDNKVFEGYLVNETSEFVIIKLKNGYNIGIRNEDILELNKEEIESKYENIEYKKLESKNNKISILATGGTILSKIDYRTGGVHMLTKPEELIALVPDLLDYVEIKNIEIPFSIASEDMIPDNWIEIGKILVRLLNDDVNGVTILHGTDTMHYTSAALSFMVKNLNKPVSITGSQRSSDRPSSDAFFNLLSSAVYNNSDIAEIAIVMHGSSSDIFAYAHRGTKVRKMHTERRDAFQSINSLPLAKIFPYNKKVEIIDNNYRKRNNNNPYLDDKLCKKVALIKTYPGSDPDIIKYYVDKNYKGIVIEGTGFGHVPTNPTDKKYSWIENIKYGIEKGTIFVMTSQTIFGRTNPFVYSNARLLYNLGVIYAEDMHPETAYVKLMYVLGHTENYDEVKKMFLTNIAGEISEKSYYEFFNKE</sequence>
<dbReference type="GO" id="GO:0006450">
    <property type="term" value="P:regulation of translational fidelity"/>
    <property type="evidence" value="ECO:0007669"/>
    <property type="project" value="InterPro"/>
</dbReference>
<feature type="active site" evidence="5">
    <location>
        <position position="156"/>
    </location>
</feature>
<comment type="catalytic activity">
    <reaction evidence="5 6">
        <text>L-glutamyl-tRNA(Gln) + L-glutamine + ATP + H2O = L-glutaminyl-tRNA(Gln) + L-glutamate + ADP + phosphate + H(+)</text>
        <dbReference type="Rhea" id="RHEA:17521"/>
        <dbReference type="Rhea" id="RHEA-COMP:9681"/>
        <dbReference type="Rhea" id="RHEA-COMP:9684"/>
        <dbReference type="ChEBI" id="CHEBI:15377"/>
        <dbReference type="ChEBI" id="CHEBI:15378"/>
        <dbReference type="ChEBI" id="CHEBI:29985"/>
        <dbReference type="ChEBI" id="CHEBI:30616"/>
        <dbReference type="ChEBI" id="CHEBI:43474"/>
        <dbReference type="ChEBI" id="CHEBI:58359"/>
        <dbReference type="ChEBI" id="CHEBI:78520"/>
        <dbReference type="ChEBI" id="CHEBI:78521"/>
        <dbReference type="ChEBI" id="CHEBI:456216"/>
    </reaction>
</comment>
<comment type="similarity">
    <text evidence="5 6">Belongs to the asparaginase 1 family. GatD subfamily.</text>
</comment>
<dbReference type="SFLD" id="SFLDS00057">
    <property type="entry name" value="Glutaminase/Asparaginase"/>
    <property type="match status" value="1"/>
</dbReference>
<evidence type="ECO:0000256" key="2">
    <source>
        <dbReference type="ARBA" id="ARBA00022741"/>
    </source>
</evidence>
<dbReference type="GO" id="GO:0005524">
    <property type="term" value="F:ATP binding"/>
    <property type="evidence" value="ECO:0007669"/>
    <property type="project" value="UniProtKB-KW"/>
</dbReference>
<evidence type="ECO:0000256" key="6">
    <source>
        <dbReference type="RuleBase" id="RU004457"/>
    </source>
</evidence>
<evidence type="ECO:0000256" key="5">
    <source>
        <dbReference type="HAMAP-Rule" id="MF_00586"/>
    </source>
</evidence>
<proteinExistence type="inferred from homology"/>
<dbReference type="Gene3D" id="2.30.30.520">
    <property type="match status" value="1"/>
</dbReference>
<dbReference type="GO" id="GO:0006520">
    <property type="term" value="P:amino acid metabolic process"/>
    <property type="evidence" value="ECO:0007669"/>
    <property type="project" value="InterPro"/>
</dbReference>
<evidence type="ECO:0000256" key="3">
    <source>
        <dbReference type="ARBA" id="ARBA00022840"/>
    </source>
</evidence>
<dbReference type="Proteomes" id="UP000245908">
    <property type="component" value="Unassembled WGS sequence"/>
</dbReference>
<dbReference type="SUPFAM" id="SSF141300">
    <property type="entry name" value="GatD N-terminal domain-like"/>
    <property type="match status" value="1"/>
</dbReference>
<dbReference type="GO" id="GO:0006412">
    <property type="term" value="P:translation"/>
    <property type="evidence" value="ECO:0007669"/>
    <property type="project" value="UniProtKB-UniRule"/>
</dbReference>
<dbReference type="InterPro" id="IPR036152">
    <property type="entry name" value="Asp/glu_Ase-like_sf"/>
</dbReference>
<keyword evidence="3 5" id="KW-0067">ATP-binding</keyword>
<feature type="domain" description="L-asparaginase N-terminal" evidence="8">
    <location>
        <begin position="69"/>
        <end position="264"/>
    </location>
</feature>
<feature type="active site" evidence="5">
    <location>
        <position position="78"/>
    </location>
</feature>
<keyword evidence="4 5" id="KW-0648">Protein biosynthesis</keyword>
<gene>
    <name evidence="5 11" type="primary">gatD</name>
    <name evidence="11" type="ORF">DDW05_00845</name>
</gene>
<dbReference type="CDD" id="cd08962">
    <property type="entry name" value="GatD"/>
    <property type="match status" value="1"/>
</dbReference>
<evidence type="ECO:0000256" key="1">
    <source>
        <dbReference type="ARBA" id="ARBA00022598"/>
    </source>
</evidence>
<dbReference type="NCBIfam" id="NF003217">
    <property type="entry name" value="PRK04183.1"/>
    <property type="match status" value="1"/>
</dbReference>
<comment type="function">
    <text evidence="5 6">Allows the formation of correctly charged Gln-tRNA(Gln) through the transamidation of misacylated Glu-tRNA(Gln) in organisms which lack glutaminyl-tRNA synthetase. The reaction takes place in the presence of glutamine and ATP through an activated gamma-phospho-Glu-tRNA(Gln). The GatDE system is specific for glutamate and does not act on aspartate.</text>
</comment>
<evidence type="ECO:0000256" key="4">
    <source>
        <dbReference type="ARBA" id="ARBA00022917"/>
    </source>
</evidence>
<name>A0A2T9WUF8_NANST</name>
<dbReference type="InterPro" id="IPR027473">
    <property type="entry name" value="L-asparaginase_C"/>
</dbReference>
<dbReference type="NCBIfam" id="TIGR00519">
    <property type="entry name" value="asnASE_I"/>
    <property type="match status" value="1"/>
</dbReference>
<reference evidence="11 12" key="1">
    <citation type="journal article" date="2015" name="Appl. Environ. Microbiol.">
        <title>Nanoarchaeota, Their Sulfolobales Host, and Nanoarchaeota Virus Distribution across Yellowstone National Park Hot Springs.</title>
        <authorList>
            <person name="Munson-McGee J.H."/>
            <person name="Field E.K."/>
            <person name="Bateson M."/>
            <person name="Rooney C."/>
            <person name="Stepanauskas R."/>
            <person name="Young M.J."/>
        </authorList>
    </citation>
    <scope>NUCLEOTIDE SEQUENCE [LARGE SCALE GENOMIC DNA]</scope>
    <source>
        <strain evidence="11">SCGC AB-777_O03</strain>
    </source>
</reference>
<keyword evidence="7" id="KW-0175">Coiled coil</keyword>
<dbReference type="InterPro" id="IPR027474">
    <property type="entry name" value="L-asparaginase_N"/>
</dbReference>
<feature type="domain" description="Asparaginase/glutaminase C-terminal" evidence="9">
    <location>
        <begin position="284"/>
        <end position="404"/>
    </location>
</feature>
<dbReference type="SUPFAM" id="SSF53774">
    <property type="entry name" value="Glutaminase/Asparaginase"/>
    <property type="match status" value="1"/>
</dbReference>
<evidence type="ECO:0000313" key="11">
    <source>
        <dbReference type="EMBL" id="PVU71446.1"/>
    </source>
</evidence>
<dbReference type="Pfam" id="PF18195">
    <property type="entry name" value="GatD_N"/>
    <property type="match status" value="1"/>
</dbReference>
<dbReference type="InterPro" id="IPR040919">
    <property type="entry name" value="Asparaginase_C"/>
</dbReference>
<evidence type="ECO:0000313" key="12">
    <source>
        <dbReference type="Proteomes" id="UP000245908"/>
    </source>
</evidence>
<dbReference type="PRINTS" id="PR00139">
    <property type="entry name" value="ASNGLNASE"/>
</dbReference>
<dbReference type="AlphaFoldDB" id="A0A2T9WUF8"/>
<dbReference type="Pfam" id="PF00710">
    <property type="entry name" value="Asparaginase"/>
    <property type="match status" value="1"/>
</dbReference>
<dbReference type="PIRSF" id="PIRSF500175">
    <property type="entry name" value="Glu_ADT_D"/>
    <property type="match status" value="1"/>
</dbReference>
<dbReference type="PIRSF" id="PIRSF001220">
    <property type="entry name" value="L-ASNase_gatD"/>
    <property type="match status" value="1"/>
</dbReference>
<dbReference type="InterPro" id="IPR006033">
    <property type="entry name" value="AsnA_fam"/>
</dbReference>
<protein>
    <recommendedName>
        <fullName evidence="5 6">Glutamyl-tRNA(Gln) amidotransferase subunit D</fullName>
        <shortName evidence="5">Glu-ADT subunit D</shortName>
        <ecNumber evidence="5 6">6.3.5.-</ecNumber>
    </recommendedName>
</protein>
<comment type="subunit">
    <text evidence="5 6">Heterodimer of GatD and GatE.</text>
</comment>
<keyword evidence="2 5" id="KW-0547">Nucleotide-binding</keyword>
<dbReference type="Pfam" id="PF17763">
    <property type="entry name" value="Asparaginase_C"/>
    <property type="match status" value="1"/>
</dbReference>
<dbReference type="InterPro" id="IPR037222">
    <property type="entry name" value="GatD_N_sf"/>
</dbReference>
<dbReference type="NCBIfam" id="TIGR02153">
    <property type="entry name" value="gatD_arch"/>
    <property type="match status" value="1"/>
</dbReference>
<evidence type="ECO:0000256" key="7">
    <source>
        <dbReference type="SAM" id="Coils"/>
    </source>
</evidence>
<dbReference type="GO" id="GO:0016740">
    <property type="term" value="F:transferase activity"/>
    <property type="evidence" value="ECO:0007669"/>
    <property type="project" value="UniProtKB-KW"/>
</dbReference>
<dbReference type="InterPro" id="IPR006034">
    <property type="entry name" value="Asparaginase/glutaminase-like"/>
</dbReference>
<dbReference type="Gene3D" id="3.40.50.1170">
    <property type="entry name" value="L-asparaginase, N-terminal domain"/>
    <property type="match status" value="1"/>
</dbReference>
<dbReference type="PANTHER" id="PTHR11707">
    <property type="entry name" value="L-ASPARAGINASE"/>
    <property type="match status" value="1"/>
</dbReference>
<keyword evidence="11" id="KW-0808">Transferase</keyword>